<dbReference type="Gene3D" id="3.30.1640.30">
    <property type="match status" value="1"/>
</dbReference>
<evidence type="ECO:0000256" key="3">
    <source>
        <dbReference type="ARBA" id="ARBA00022670"/>
    </source>
</evidence>
<keyword evidence="9" id="KW-0325">Glycoprotein</keyword>
<dbReference type="PANTHER" id="PTHR24252:SF7">
    <property type="entry name" value="HYALIN"/>
    <property type="match status" value="1"/>
</dbReference>
<dbReference type="Gene3D" id="2.40.10.10">
    <property type="entry name" value="Trypsin-like serine proteases"/>
    <property type="match status" value="1"/>
</dbReference>
<organism evidence="15 16">
    <name type="scientific">Nezara viridula</name>
    <name type="common">Southern green stink bug</name>
    <name type="synonym">Cimex viridulus</name>
    <dbReference type="NCBI Taxonomy" id="85310"/>
    <lineage>
        <taxon>Eukaryota</taxon>
        <taxon>Metazoa</taxon>
        <taxon>Ecdysozoa</taxon>
        <taxon>Arthropoda</taxon>
        <taxon>Hexapoda</taxon>
        <taxon>Insecta</taxon>
        <taxon>Pterygota</taxon>
        <taxon>Neoptera</taxon>
        <taxon>Paraneoptera</taxon>
        <taxon>Hemiptera</taxon>
        <taxon>Heteroptera</taxon>
        <taxon>Panheteroptera</taxon>
        <taxon>Pentatomomorpha</taxon>
        <taxon>Pentatomoidea</taxon>
        <taxon>Pentatomidae</taxon>
        <taxon>Pentatominae</taxon>
        <taxon>Nezara</taxon>
    </lineage>
</organism>
<keyword evidence="4 12" id="KW-0732">Signal</keyword>
<evidence type="ECO:0000256" key="2">
    <source>
        <dbReference type="ARBA" id="ARBA00022525"/>
    </source>
</evidence>
<evidence type="ECO:0000256" key="1">
    <source>
        <dbReference type="ARBA" id="ARBA00004613"/>
    </source>
</evidence>
<sequence length="344" mass="37613">MILVPALITLATIHCITAESRSKRQDVVCTTPNGEQGNCIHVRSCSALLSLLKKAPENPEYASFLRKSKCGAYAEVCCPSADQTVQGCGKTTVSQHNRVVGGVPADLGAWPWIAALGYRDLYRSNIEWRCGGSLINSRYVLTAAHCVRTPPSQFLTLAKVRLGEHNLNSDSDGANPVDYDIEKSVVHEDYRSQKNDIALLRLDKDVVFTDKIRPICLPQPASLRSSTFDRKYPFVVGWGETSLEGPSSDILLQVQVPVVDNDSCKKAYAKHGAIITESQLCAGEKKGGKDSCRGDSGGPLMLPQNGSYYQIGIISFGYKCAEPGYPGVYARVTSYLDWIKNNME</sequence>
<evidence type="ECO:0000256" key="5">
    <source>
        <dbReference type="ARBA" id="ARBA00022801"/>
    </source>
</evidence>
<evidence type="ECO:0000256" key="4">
    <source>
        <dbReference type="ARBA" id="ARBA00022729"/>
    </source>
</evidence>
<keyword evidence="5 11" id="KW-0378">Hydrolase</keyword>
<dbReference type="Pfam" id="PF12032">
    <property type="entry name" value="CLIP"/>
    <property type="match status" value="1"/>
</dbReference>
<evidence type="ECO:0000256" key="9">
    <source>
        <dbReference type="ARBA" id="ARBA00023180"/>
    </source>
</evidence>
<keyword evidence="8" id="KW-1015">Disulfide bond</keyword>
<dbReference type="InterPro" id="IPR038565">
    <property type="entry name" value="CLIP_sf"/>
</dbReference>
<dbReference type="InterPro" id="IPR018114">
    <property type="entry name" value="TRYPSIN_HIS"/>
</dbReference>
<dbReference type="InterPro" id="IPR001254">
    <property type="entry name" value="Trypsin_dom"/>
</dbReference>
<accession>A0A9P0H6E6</accession>
<dbReference type="FunFam" id="2.40.10.10:FF:000015">
    <property type="entry name" value="Atrial natriuretic peptide-converting enzyme"/>
    <property type="match status" value="1"/>
</dbReference>
<dbReference type="Proteomes" id="UP001152798">
    <property type="component" value="Chromosome 3"/>
</dbReference>
<dbReference type="InterPro" id="IPR009003">
    <property type="entry name" value="Peptidase_S1_PA"/>
</dbReference>
<name>A0A9P0H6E6_NEZVI</name>
<dbReference type="PROSITE" id="PS00135">
    <property type="entry name" value="TRYPSIN_SER"/>
    <property type="match status" value="1"/>
</dbReference>
<feature type="chain" id="PRO_5040534485" description="CLIP domain-containing serine protease" evidence="12">
    <location>
        <begin position="19"/>
        <end position="344"/>
    </location>
</feature>
<evidence type="ECO:0000256" key="12">
    <source>
        <dbReference type="RuleBase" id="RU366078"/>
    </source>
</evidence>
<keyword evidence="6 11" id="KW-0720">Serine protease</keyword>
<evidence type="ECO:0000256" key="7">
    <source>
        <dbReference type="ARBA" id="ARBA00023145"/>
    </source>
</evidence>
<keyword evidence="16" id="KW-1185">Reference proteome</keyword>
<dbReference type="GO" id="GO:0004252">
    <property type="term" value="F:serine-type endopeptidase activity"/>
    <property type="evidence" value="ECO:0007669"/>
    <property type="project" value="UniProtKB-UniRule"/>
</dbReference>
<dbReference type="OrthoDB" id="425190at2759"/>
<keyword evidence="7" id="KW-0865">Zymogen</keyword>
<dbReference type="InterPro" id="IPR043504">
    <property type="entry name" value="Peptidase_S1_PA_chymotrypsin"/>
</dbReference>
<dbReference type="FunFam" id="3.30.1640.30:FF:000001">
    <property type="entry name" value="Serine protease 7"/>
    <property type="match status" value="1"/>
</dbReference>
<dbReference type="PROSITE" id="PS51888">
    <property type="entry name" value="CLIP"/>
    <property type="match status" value="1"/>
</dbReference>
<evidence type="ECO:0000256" key="6">
    <source>
        <dbReference type="ARBA" id="ARBA00022825"/>
    </source>
</evidence>
<evidence type="ECO:0000313" key="15">
    <source>
        <dbReference type="EMBL" id="CAH1396320.1"/>
    </source>
</evidence>
<dbReference type="GO" id="GO:0006508">
    <property type="term" value="P:proteolysis"/>
    <property type="evidence" value="ECO:0007669"/>
    <property type="project" value="UniProtKB-KW"/>
</dbReference>
<dbReference type="InterPro" id="IPR001314">
    <property type="entry name" value="Peptidase_S1A"/>
</dbReference>
<evidence type="ECO:0000256" key="10">
    <source>
        <dbReference type="ARBA" id="ARBA00024195"/>
    </source>
</evidence>
<evidence type="ECO:0000256" key="11">
    <source>
        <dbReference type="RuleBase" id="RU363034"/>
    </source>
</evidence>
<dbReference type="GO" id="GO:0005576">
    <property type="term" value="C:extracellular region"/>
    <property type="evidence" value="ECO:0007669"/>
    <property type="project" value="UniProtKB-SubCell"/>
</dbReference>
<dbReference type="EMBL" id="OV725079">
    <property type="protein sequence ID" value="CAH1396320.1"/>
    <property type="molecule type" value="Genomic_DNA"/>
</dbReference>
<dbReference type="SUPFAM" id="SSF50494">
    <property type="entry name" value="Trypsin-like serine proteases"/>
    <property type="match status" value="1"/>
</dbReference>
<comment type="domain">
    <text evidence="12">The clip domain consists of 35-55 residues which are 'knitted' together usually by 3 conserved disulfide bonds forming a clip-like compact structure.</text>
</comment>
<comment type="subcellular location">
    <subcellularLocation>
        <location evidence="1 12">Secreted</location>
    </subcellularLocation>
</comment>
<dbReference type="SMART" id="SM00020">
    <property type="entry name" value="Tryp_SPc"/>
    <property type="match status" value="1"/>
</dbReference>
<proteinExistence type="inferred from homology"/>
<reference evidence="15" key="1">
    <citation type="submission" date="2022-01" db="EMBL/GenBank/DDBJ databases">
        <authorList>
            <person name="King R."/>
        </authorList>
    </citation>
    <scope>NUCLEOTIDE SEQUENCE</scope>
</reference>
<dbReference type="Pfam" id="PF00089">
    <property type="entry name" value="Trypsin"/>
    <property type="match status" value="1"/>
</dbReference>
<feature type="domain" description="Clip" evidence="14">
    <location>
        <begin position="28"/>
        <end position="78"/>
    </location>
</feature>
<gene>
    <name evidence="15" type="ORF">NEZAVI_LOCUS6415</name>
</gene>
<dbReference type="InterPro" id="IPR033116">
    <property type="entry name" value="TRYPSIN_SER"/>
</dbReference>
<dbReference type="PROSITE" id="PS50240">
    <property type="entry name" value="TRYPSIN_DOM"/>
    <property type="match status" value="1"/>
</dbReference>
<keyword evidence="2 12" id="KW-0964">Secreted</keyword>
<dbReference type="AlphaFoldDB" id="A0A9P0H6E6"/>
<dbReference type="PRINTS" id="PR00722">
    <property type="entry name" value="CHYMOTRYPSIN"/>
</dbReference>
<dbReference type="CDD" id="cd00190">
    <property type="entry name" value="Tryp_SPc"/>
    <property type="match status" value="1"/>
</dbReference>
<evidence type="ECO:0000313" key="16">
    <source>
        <dbReference type="Proteomes" id="UP001152798"/>
    </source>
</evidence>
<keyword evidence="3 11" id="KW-0645">Protease</keyword>
<feature type="domain" description="Peptidase S1" evidence="13">
    <location>
        <begin position="99"/>
        <end position="344"/>
    </location>
</feature>
<dbReference type="PANTHER" id="PTHR24252">
    <property type="entry name" value="ACROSIN-RELATED"/>
    <property type="match status" value="1"/>
</dbReference>
<protein>
    <recommendedName>
        <fullName evidence="12">CLIP domain-containing serine protease</fullName>
        <ecNumber evidence="11">3.4.21.-</ecNumber>
    </recommendedName>
</protein>
<comment type="similarity">
    <text evidence="10 12">Belongs to the peptidase S1 family. CLIP subfamily.</text>
</comment>
<dbReference type="PROSITE" id="PS00134">
    <property type="entry name" value="TRYPSIN_HIS"/>
    <property type="match status" value="1"/>
</dbReference>
<dbReference type="InterPro" id="IPR022700">
    <property type="entry name" value="CLIP"/>
</dbReference>
<dbReference type="EC" id="3.4.21.-" evidence="11"/>
<dbReference type="SMART" id="SM00680">
    <property type="entry name" value="CLIP"/>
    <property type="match status" value="1"/>
</dbReference>
<evidence type="ECO:0000256" key="8">
    <source>
        <dbReference type="ARBA" id="ARBA00023157"/>
    </source>
</evidence>
<feature type="signal peptide" evidence="12">
    <location>
        <begin position="1"/>
        <end position="18"/>
    </location>
</feature>
<evidence type="ECO:0000259" key="14">
    <source>
        <dbReference type="PROSITE" id="PS51888"/>
    </source>
</evidence>
<evidence type="ECO:0000259" key="13">
    <source>
        <dbReference type="PROSITE" id="PS50240"/>
    </source>
</evidence>